<gene>
    <name evidence="10" type="ORF">AB1Y20_009247</name>
</gene>
<dbReference type="GO" id="GO:0005634">
    <property type="term" value="C:nucleus"/>
    <property type="evidence" value="ECO:0007669"/>
    <property type="project" value="UniProtKB-SubCell"/>
</dbReference>
<keyword evidence="4 9" id="KW-0418">Kinase</keyword>
<keyword evidence="3 9" id="KW-0547">Nucleotide-binding</keyword>
<organism evidence="10 11">
    <name type="scientific">Prymnesium parvum</name>
    <name type="common">Toxic golden alga</name>
    <dbReference type="NCBI Taxonomy" id="97485"/>
    <lineage>
        <taxon>Eukaryota</taxon>
        <taxon>Haptista</taxon>
        <taxon>Haptophyta</taxon>
        <taxon>Prymnesiophyceae</taxon>
        <taxon>Prymnesiales</taxon>
        <taxon>Prymnesiaceae</taxon>
        <taxon>Prymnesium</taxon>
    </lineage>
</organism>
<evidence type="ECO:0000313" key="11">
    <source>
        <dbReference type="Proteomes" id="UP001515480"/>
    </source>
</evidence>
<feature type="binding site" evidence="9">
    <location>
        <position position="201"/>
    </location>
    <ligand>
        <name>a ribonucleoside 5'-phosphate</name>
        <dbReference type="ChEBI" id="CHEBI:58043"/>
    </ligand>
</feature>
<dbReference type="CDD" id="cd01428">
    <property type="entry name" value="ADK"/>
    <property type="match status" value="1"/>
</dbReference>
<evidence type="ECO:0000256" key="3">
    <source>
        <dbReference type="ARBA" id="ARBA00022741"/>
    </source>
</evidence>
<feature type="region of interest" description="LID" evidence="9">
    <location>
        <begin position="183"/>
        <end position="193"/>
    </location>
</feature>
<evidence type="ECO:0000256" key="4">
    <source>
        <dbReference type="ARBA" id="ARBA00022777"/>
    </source>
</evidence>
<keyword evidence="6 9" id="KW-0665">Pyrimidine biosynthesis</keyword>
<comment type="cofactor">
    <cofactor evidence="9">
        <name>Mg(2+)</name>
        <dbReference type="ChEBI" id="CHEBI:18420"/>
    </cofactor>
    <text evidence="9">Binds 1 Mg(2+) ion per monomer.</text>
</comment>
<comment type="catalytic activity">
    <reaction evidence="9">
        <text>dCMP + ATP = dCDP + ADP</text>
        <dbReference type="Rhea" id="RHEA:25094"/>
        <dbReference type="ChEBI" id="CHEBI:30616"/>
        <dbReference type="ChEBI" id="CHEBI:57566"/>
        <dbReference type="ChEBI" id="CHEBI:58593"/>
        <dbReference type="ChEBI" id="CHEBI:456216"/>
        <dbReference type="EC" id="2.7.4.14"/>
    </reaction>
</comment>
<proteinExistence type="inferred from homology"/>
<comment type="subunit">
    <text evidence="9">Monomer.</text>
</comment>
<accession>A0AB34K0W9</accession>
<comment type="domain">
    <text evidence="9">Consists of three domains, a large central CORE domain and two small peripheral domains, NMPbind and LID, which undergo movements during catalysis. The LID domain closes over the site of phosphoryl transfer upon ATP binding. Assembling and dissambling the active center during each catalytic cycle provides an effective means to prevent ATP hydrolysis.</text>
</comment>
<dbReference type="PROSITE" id="PS00113">
    <property type="entry name" value="ADENYLATE_KINASE"/>
    <property type="match status" value="1"/>
</dbReference>
<dbReference type="HAMAP" id="MF_00235">
    <property type="entry name" value="Adenylate_kinase_Adk"/>
    <property type="match status" value="1"/>
</dbReference>
<dbReference type="EMBL" id="JBGBPQ010000002">
    <property type="protein sequence ID" value="KAL1527871.1"/>
    <property type="molecule type" value="Genomic_DNA"/>
</dbReference>
<feature type="binding site" evidence="9">
    <location>
        <position position="184"/>
    </location>
    <ligand>
        <name>ATP</name>
        <dbReference type="ChEBI" id="CHEBI:30616"/>
    </ligand>
</feature>
<comment type="caution">
    <text evidence="10">The sequence shown here is derived from an EMBL/GenBank/DDBJ whole genome shotgun (WGS) entry which is preliminary data.</text>
</comment>
<dbReference type="GO" id="GO:0016776">
    <property type="term" value="F:phosphotransferase activity, phosphate group as acceptor"/>
    <property type="evidence" value="ECO:0007669"/>
    <property type="project" value="InterPro"/>
</dbReference>
<name>A0AB34K0W9_PRYPA</name>
<dbReference type="Gene3D" id="3.40.50.300">
    <property type="entry name" value="P-loop containing nucleotide triphosphate hydrolases"/>
    <property type="match status" value="1"/>
</dbReference>
<keyword evidence="7 9" id="KW-0539">Nucleus</keyword>
<evidence type="ECO:0000256" key="1">
    <source>
        <dbReference type="ARBA" id="ARBA00022490"/>
    </source>
</evidence>
<comment type="function">
    <text evidence="9">Catalyzes the phosphorylation of pyrimidine nucleoside monophosphates at the expense of ATP. Plays an important role in de novo pyrimidine nucleotide biosynthesis. Has preference for UMP and CMP as phosphate acceptors.</text>
</comment>
<feature type="binding site" evidence="9">
    <location>
        <position position="190"/>
    </location>
    <ligand>
        <name>a ribonucleoside 5'-phosphate</name>
        <dbReference type="ChEBI" id="CHEBI:58043"/>
    </ligand>
</feature>
<evidence type="ECO:0000256" key="9">
    <source>
        <dbReference type="HAMAP-Rule" id="MF_03172"/>
    </source>
</evidence>
<dbReference type="InterPro" id="IPR027417">
    <property type="entry name" value="P-loop_NTPase"/>
</dbReference>
<dbReference type="PRINTS" id="PR00094">
    <property type="entry name" value="ADENYLTKNASE"/>
</dbReference>
<dbReference type="EC" id="2.7.4.14" evidence="9"/>
<dbReference type="InterPro" id="IPR006266">
    <property type="entry name" value="UMP_CMP_kinase"/>
</dbReference>
<protein>
    <recommendedName>
        <fullName evidence="9">UMP-CMP kinase</fullName>
        <ecNumber evidence="9">2.7.4.14</ecNumber>
    </recommendedName>
    <alternativeName>
        <fullName evidence="9">Deoxycytidylate kinase</fullName>
        <shortName evidence="9">CK</shortName>
        <shortName evidence="9">dCMP kinase</shortName>
    </alternativeName>
    <alternativeName>
        <fullName evidence="9">Uridine monophosphate/cytidine monophosphate kinase</fullName>
        <shortName evidence="9">UMP/CMP kinase</shortName>
        <shortName evidence="9">UMP/CMPK</shortName>
    </alternativeName>
</protein>
<keyword evidence="1 9" id="KW-0963">Cytoplasm</keyword>
<comment type="catalytic activity">
    <reaction evidence="9">
        <text>CMP + ATP = CDP + ADP</text>
        <dbReference type="Rhea" id="RHEA:11600"/>
        <dbReference type="ChEBI" id="CHEBI:30616"/>
        <dbReference type="ChEBI" id="CHEBI:58069"/>
        <dbReference type="ChEBI" id="CHEBI:60377"/>
        <dbReference type="ChEBI" id="CHEBI:456216"/>
        <dbReference type="EC" id="2.7.4.14"/>
    </reaction>
</comment>
<dbReference type="GO" id="GO:0006221">
    <property type="term" value="P:pyrimidine nucleotide biosynthetic process"/>
    <property type="evidence" value="ECO:0007669"/>
    <property type="project" value="UniProtKB-UniRule"/>
</dbReference>
<dbReference type="PANTHER" id="PTHR23359">
    <property type="entry name" value="NUCLEOTIDE KINASE"/>
    <property type="match status" value="1"/>
</dbReference>
<evidence type="ECO:0000256" key="7">
    <source>
        <dbReference type="ARBA" id="ARBA00023242"/>
    </source>
</evidence>
<dbReference type="Proteomes" id="UP001515480">
    <property type="component" value="Unassembled WGS sequence"/>
</dbReference>
<dbReference type="NCBIfam" id="TIGR01359">
    <property type="entry name" value="UMP_CMP_kin_fam"/>
    <property type="match status" value="1"/>
</dbReference>
<comment type="subcellular location">
    <subcellularLocation>
        <location evidence="9">Cytoplasm</location>
    </subcellularLocation>
    <subcellularLocation>
        <location evidence="9">Nucleus</location>
    </subcellularLocation>
</comment>
<sequence length="253" mass="27944">MSLAEDVNAYMHAHNILEITQAAIKSAVKQRSPTPAQVMAEHLLAAHRKSQPKRPLVAFVLGGPGAGKGTQCAKIVESLGFVHLSAGDLLREERKSGSAQGAMIDEFIKEGKIVPVEVTIKLLLAAIEKADRLHNSKLFLVDGFPRNTNNLAGWQKTVGDTLLLGGVLVYNVEERILEERLLERGKSSGRTDDNIESIKKRFNTFKSETTPVIEYYKCLDLVHEFDGARSIDEVWTDTKSTVQAMVAKYESEN</sequence>
<evidence type="ECO:0000256" key="8">
    <source>
        <dbReference type="ARBA" id="ARBA00048116"/>
    </source>
</evidence>
<evidence type="ECO:0000256" key="6">
    <source>
        <dbReference type="ARBA" id="ARBA00022975"/>
    </source>
</evidence>
<evidence type="ECO:0000256" key="2">
    <source>
        <dbReference type="ARBA" id="ARBA00022679"/>
    </source>
</evidence>
<feature type="binding site" evidence="9">
    <location>
        <position position="229"/>
    </location>
    <ligand>
        <name>ATP</name>
        <dbReference type="ChEBI" id="CHEBI:30616"/>
    </ligand>
</feature>
<dbReference type="SUPFAM" id="SSF52540">
    <property type="entry name" value="P-loop containing nucleoside triphosphate hydrolases"/>
    <property type="match status" value="1"/>
</dbReference>
<evidence type="ECO:0000313" key="10">
    <source>
        <dbReference type="EMBL" id="KAL1527871.1"/>
    </source>
</evidence>
<dbReference type="InterPro" id="IPR033690">
    <property type="entry name" value="Adenylat_kinase_CS"/>
</dbReference>
<keyword evidence="11" id="KW-1185">Reference proteome</keyword>
<dbReference type="GO" id="GO:0006207">
    <property type="term" value="P:'de novo' pyrimidine nucleobase biosynthetic process"/>
    <property type="evidence" value="ECO:0007669"/>
    <property type="project" value="InterPro"/>
</dbReference>
<comment type="catalytic activity">
    <reaction evidence="8 9">
        <text>UMP + ATP = UDP + ADP</text>
        <dbReference type="Rhea" id="RHEA:24400"/>
        <dbReference type="ChEBI" id="CHEBI:30616"/>
        <dbReference type="ChEBI" id="CHEBI:57865"/>
        <dbReference type="ChEBI" id="CHEBI:58223"/>
        <dbReference type="ChEBI" id="CHEBI:456216"/>
        <dbReference type="EC" id="2.7.4.14"/>
    </reaction>
</comment>
<feature type="binding site" evidence="9">
    <location>
        <position position="91"/>
    </location>
    <ligand>
        <name>a ribonucleoside 5'-phosphate</name>
        <dbReference type="ChEBI" id="CHEBI:58043"/>
    </ligand>
</feature>
<evidence type="ECO:0000256" key="5">
    <source>
        <dbReference type="ARBA" id="ARBA00022840"/>
    </source>
</evidence>
<reference evidence="10 11" key="1">
    <citation type="journal article" date="2024" name="Science">
        <title>Giant polyketide synthase enzymes in the biosynthesis of giant marine polyether toxins.</title>
        <authorList>
            <person name="Fallon T.R."/>
            <person name="Shende V.V."/>
            <person name="Wierzbicki I.H."/>
            <person name="Pendleton A.L."/>
            <person name="Watervoot N.F."/>
            <person name="Auber R.P."/>
            <person name="Gonzalez D.J."/>
            <person name="Wisecaver J.H."/>
            <person name="Moore B.S."/>
        </authorList>
    </citation>
    <scope>NUCLEOTIDE SEQUENCE [LARGE SCALE GENOMIC DNA]</scope>
    <source>
        <strain evidence="10 11">12B1</strain>
    </source>
</reference>
<dbReference type="GO" id="GO:0005737">
    <property type="term" value="C:cytoplasm"/>
    <property type="evidence" value="ECO:0007669"/>
    <property type="project" value="UniProtKB-SubCell"/>
</dbReference>
<feature type="binding site" evidence="9">
    <location>
        <begin position="65"/>
        <end position="70"/>
    </location>
    <ligand>
        <name>ATP</name>
        <dbReference type="ChEBI" id="CHEBI:30616"/>
    </ligand>
</feature>
<dbReference type="InterPro" id="IPR000850">
    <property type="entry name" value="Adenylat/UMP-CMP_kin"/>
</dbReference>
<feature type="binding site" evidence="9">
    <location>
        <begin position="143"/>
        <end position="146"/>
    </location>
    <ligand>
        <name>a ribonucleoside 5'-phosphate</name>
        <dbReference type="ChEBI" id="CHEBI:58043"/>
    </ligand>
</feature>
<comment type="similarity">
    <text evidence="9">Belongs to the adenylate kinase family. UMP-CMP kinase subfamily.</text>
</comment>
<dbReference type="GO" id="GO:0005524">
    <property type="term" value="F:ATP binding"/>
    <property type="evidence" value="ECO:0007669"/>
    <property type="project" value="UniProtKB-KW"/>
</dbReference>
<feature type="binding site" evidence="9">
    <location>
        <position position="150"/>
    </location>
    <ligand>
        <name>CMP</name>
        <dbReference type="ChEBI" id="CHEBI:60377"/>
    </ligand>
</feature>
<dbReference type="Pfam" id="PF00406">
    <property type="entry name" value="ADK"/>
    <property type="match status" value="1"/>
</dbReference>
<dbReference type="AlphaFoldDB" id="A0AB34K0W9"/>
<dbReference type="GO" id="GO:0019205">
    <property type="term" value="F:nucleobase-containing compound kinase activity"/>
    <property type="evidence" value="ECO:0007669"/>
    <property type="project" value="InterPro"/>
</dbReference>
<dbReference type="GO" id="GO:0009123">
    <property type="term" value="P:nucleoside monophosphate metabolic process"/>
    <property type="evidence" value="ECO:0007669"/>
    <property type="project" value="UniProtKB-ARBA"/>
</dbReference>
<dbReference type="HAMAP" id="MF_03172">
    <property type="entry name" value="Adenylate_kinase_UMP_CMP_kin"/>
    <property type="match status" value="1"/>
</dbReference>
<keyword evidence="5 9" id="KW-0067">ATP-binding</keyword>
<feature type="binding site" evidence="9">
    <location>
        <begin position="112"/>
        <end position="114"/>
    </location>
    <ligand>
        <name>a ribonucleoside 5'-phosphate</name>
        <dbReference type="ChEBI" id="CHEBI:58043"/>
    </ligand>
</feature>
<keyword evidence="2 9" id="KW-0808">Transferase</keyword>
<comment type="caution">
    <text evidence="9">Lacks conserved residue(s) required for the propagation of feature annotation.</text>
</comment>